<sequence>MVNQQLLNNLGINEAAVENLNPISLSLINSLLLTIQEQAEELKVNQQQLLNYQVQVQGIKSQLERRKPRRLSLGNELTAEFTTINISPSSVSFSPHTPRSLNTPTISELGEIVEIVQQQEEVLEDSATQIITELQTQQESLQQQLQSLTQQLAQKESDLARSENQRQAKIAETAKLEQQISKLKTELTTRETELVDAETELTCISEDLSQAEEEKEKIKKYYLDALLKEKNARLELEKKLTHEITENQRLKNYQEETNTNLTTALNQLTELQRITHEERLELQQLIDEQEARYQAEKNEREIAFKKQMDNMRLFQLTAIREVNQAHPSQSNASLPTSLSNSPRHSICEENFTPRKNQTPLYFELLRKGNFFGSNEVEERRSSISSVMTNHSQLDKVFEEVLALTDLETETNQGCNSEEHQRLVAELTALEASTQELNAELLS</sequence>
<gene>
    <name evidence="2" type="ORF">ALEPTO_LOCUS46</name>
</gene>
<keyword evidence="1" id="KW-0175">Coiled coil</keyword>
<dbReference type="EMBL" id="CAJVPS010000002">
    <property type="protein sequence ID" value="CAG8437828.1"/>
    <property type="molecule type" value="Genomic_DNA"/>
</dbReference>
<accession>A0A9N8YK48</accession>
<feature type="coiled-coil region" evidence="1">
    <location>
        <begin position="268"/>
        <end position="306"/>
    </location>
</feature>
<dbReference type="AlphaFoldDB" id="A0A9N8YK48"/>
<evidence type="ECO:0000313" key="3">
    <source>
        <dbReference type="Proteomes" id="UP000789508"/>
    </source>
</evidence>
<dbReference type="Proteomes" id="UP000789508">
    <property type="component" value="Unassembled WGS sequence"/>
</dbReference>
<feature type="coiled-coil region" evidence="1">
    <location>
        <begin position="131"/>
        <end position="214"/>
    </location>
</feature>
<proteinExistence type="predicted"/>
<keyword evidence="3" id="KW-1185">Reference proteome</keyword>
<evidence type="ECO:0000313" key="2">
    <source>
        <dbReference type="EMBL" id="CAG8437828.1"/>
    </source>
</evidence>
<comment type="caution">
    <text evidence="2">The sequence shown here is derived from an EMBL/GenBank/DDBJ whole genome shotgun (WGS) entry which is preliminary data.</text>
</comment>
<protein>
    <submittedName>
        <fullName evidence="2">8400_t:CDS:1</fullName>
    </submittedName>
</protein>
<evidence type="ECO:0000256" key="1">
    <source>
        <dbReference type="SAM" id="Coils"/>
    </source>
</evidence>
<reference evidence="2" key="1">
    <citation type="submission" date="2021-06" db="EMBL/GenBank/DDBJ databases">
        <authorList>
            <person name="Kallberg Y."/>
            <person name="Tangrot J."/>
            <person name="Rosling A."/>
        </authorList>
    </citation>
    <scope>NUCLEOTIDE SEQUENCE</scope>
    <source>
        <strain evidence="2">FL130A</strain>
    </source>
</reference>
<name>A0A9N8YK48_9GLOM</name>
<organism evidence="2 3">
    <name type="scientific">Ambispora leptoticha</name>
    <dbReference type="NCBI Taxonomy" id="144679"/>
    <lineage>
        <taxon>Eukaryota</taxon>
        <taxon>Fungi</taxon>
        <taxon>Fungi incertae sedis</taxon>
        <taxon>Mucoromycota</taxon>
        <taxon>Glomeromycotina</taxon>
        <taxon>Glomeromycetes</taxon>
        <taxon>Archaeosporales</taxon>
        <taxon>Ambisporaceae</taxon>
        <taxon>Ambispora</taxon>
    </lineage>
</organism>